<dbReference type="AlphaFoldDB" id="A0A8H5CYP2"/>
<dbReference type="GO" id="GO:0003700">
    <property type="term" value="F:DNA-binding transcription factor activity"/>
    <property type="evidence" value="ECO:0007669"/>
    <property type="project" value="InterPro"/>
</dbReference>
<dbReference type="InterPro" id="IPR046347">
    <property type="entry name" value="bZIP_sf"/>
</dbReference>
<sequence length="361" mass="40184">MAFPSLCPNHLAQYRDLQSLNPWTPYPPFENFHTNTWNMLSQKPDNSIPVESSPAPSSTALPADMDAPIIDVAAIVADTILASPHYRDLNSFPGNEYLTSPFLDTPYNEFLSPDNFDSPVSPDLNTALIADLSSFEMLTDFNDAPLFNDLVNVLTTETAKEPAASSSSNPTFDMEKLYTFSPGTPMLDTVDAVDLSSFYPSPQIPKSKEFSPTSTSAARKTHFTATGTRKNITTTNLVPLNSPTQAHHYATPSATSCKEIPAVFAHKRNRSQAFGDEKDELAGEAPGPNASEKEQIKWKRCQNTLAARKSRKRRLEHRQMLENKVDNLMVHVERWKTKAQTLEQILRSHGVPFSFDEDESM</sequence>
<keyword evidence="4" id="KW-1185">Reference proteome</keyword>
<comment type="caution">
    <text evidence="3">The sequence shown here is derived from an EMBL/GenBank/DDBJ whole genome shotgun (WGS) entry which is preliminary data.</text>
</comment>
<protein>
    <recommendedName>
        <fullName evidence="2">BZIP domain-containing protein</fullName>
    </recommendedName>
</protein>
<accession>A0A8H5CYP2</accession>
<reference evidence="3 4" key="1">
    <citation type="journal article" date="2020" name="ISME J.">
        <title>Uncovering the hidden diversity of litter-decomposition mechanisms in mushroom-forming fungi.</title>
        <authorList>
            <person name="Floudas D."/>
            <person name="Bentzer J."/>
            <person name="Ahren D."/>
            <person name="Johansson T."/>
            <person name="Persson P."/>
            <person name="Tunlid A."/>
        </authorList>
    </citation>
    <scope>NUCLEOTIDE SEQUENCE [LARGE SCALE GENOMIC DNA]</scope>
    <source>
        <strain evidence="3 4">CBS 291.85</strain>
    </source>
</reference>
<feature type="region of interest" description="Disordered" evidence="1">
    <location>
        <begin position="277"/>
        <end position="296"/>
    </location>
</feature>
<dbReference type="InterPro" id="IPR004827">
    <property type="entry name" value="bZIP"/>
</dbReference>
<evidence type="ECO:0000313" key="4">
    <source>
        <dbReference type="Proteomes" id="UP000559256"/>
    </source>
</evidence>
<dbReference type="PROSITE" id="PS00036">
    <property type="entry name" value="BZIP_BASIC"/>
    <property type="match status" value="1"/>
</dbReference>
<dbReference type="Pfam" id="PF07716">
    <property type="entry name" value="bZIP_2"/>
    <property type="match status" value="1"/>
</dbReference>
<feature type="domain" description="BZIP" evidence="2">
    <location>
        <begin position="299"/>
        <end position="313"/>
    </location>
</feature>
<proteinExistence type="predicted"/>
<dbReference type="Gene3D" id="3.30.160.60">
    <property type="entry name" value="Classic Zinc Finger"/>
    <property type="match status" value="1"/>
</dbReference>
<evidence type="ECO:0000256" key="1">
    <source>
        <dbReference type="SAM" id="MobiDB-lite"/>
    </source>
</evidence>
<dbReference type="SUPFAM" id="SSF57959">
    <property type="entry name" value="Leucine zipper domain"/>
    <property type="match status" value="1"/>
</dbReference>
<dbReference type="Proteomes" id="UP000559256">
    <property type="component" value="Unassembled WGS sequence"/>
</dbReference>
<dbReference type="OrthoDB" id="2257100at2759"/>
<name>A0A8H5CYP2_9AGAR</name>
<dbReference type="CDD" id="cd12193">
    <property type="entry name" value="bZIP_GCN4"/>
    <property type="match status" value="1"/>
</dbReference>
<organism evidence="3 4">
    <name type="scientific">Tetrapyrgos nigripes</name>
    <dbReference type="NCBI Taxonomy" id="182062"/>
    <lineage>
        <taxon>Eukaryota</taxon>
        <taxon>Fungi</taxon>
        <taxon>Dikarya</taxon>
        <taxon>Basidiomycota</taxon>
        <taxon>Agaricomycotina</taxon>
        <taxon>Agaricomycetes</taxon>
        <taxon>Agaricomycetidae</taxon>
        <taxon>Agaricales</taxon>
        <taxon>Marasmiineae</taxon>
        <taxon>Marasmiaceae</taxon>
        <taxon>Tetrapyrgos</taxon>
    </lineage>
</organism>
<evidence type="ECO:0000313" key="3">
    <source>
        <dbReference type="EMBL" id="KAF5350387.1"/>
    </source>
</evidence>
<evidence type="ECO:0000259" key="2">
    <source>
        <dbReference type="PROSITE" id="PS00036"/>
    </source>
</evidence>
<dbReference type="EMBL" id="JAACJM010000074">
    <property type="protein sequence ID" value="KAF5350387.1"/>
    <property type="molecule type" value="Genomic_DNA"/>
</dbReference>
<gene>
    <name evidence="3" type="ORF">D9758_012457</name>
</gene>